<keyword evidence="1" id="KW-0813">Transport</keyword>
<keyword evidence="7" id="KW-0732">Signal</keyword>
<evidence type="ECO:0000256" key="7">
    <source>
        <dbReference type="SAM" id="SignalP"/>
    </source>
</evidence>
<keyword evidence="3 6" id="KW-0479">Metal-binding</keyword>
<dbReference type="OrthoDB" id="5518603at2"/>
<evidence type="ECO:0000256" key="1">
    <source>
        <dbReference type="ARBA" id="ARBA00022448"/>
    </source>
</evidence>
<dbReference type="EMBL" id="CP035108">
    <property type="protein sequence ID" value="QAR33977.1"/>
    <property type="molecule type" value="Genomic_DNA"/>
</dbReference>
<dbReference type="Pfam" id="PF13442">
    <property type="entry name" value="Cytochrome_CBB3"/>
    <property type="match status" value="1"/>
</dbReference>
<dbReference type="InterPro" id="IPR051811">
    <property type="entry name" value="Cytochrome_c550/c551-like"/>
</dbReference>
<dbReference type="Proteomes" id="UP000287502">
    <property type="component" value="Chromosome"/>
</dbReference>
<organism evidence="9 10">
    <name type="scientific">Geovibrio thiophilus</name>
    <dbReference type="NCBI Taxonomy" id="139438"/>
    <lineage>
        <taxon>Bacteria</taxon>
        <taxon>Pseudomonadati</taxon>
        <taxon>Deferribacterota</taxon>
        <taxon>Deferribacteres</taxon>
        <taxon>Deferribacterales</taxon>
        <taxon>Geovibrionaceae</taxon>
        <taxon>Geovibrio</taxon>
    </lineage>
</organism>
<protein>
    <submittedName>
        <fullName evidence="9">C-type cytochrome</fullName>
    </submittedName>
</protein>
<keyword evidence="4" id="KW-0249">Electron transport</keyword>
<reference evidence="9 10" key="1">
    <citation type="submission" date="2019-01" db="EMBL/GenBank/DDBJ databases">
        <title>Geovibrio thiophilus DSM 11263, complete genome.</title>
        <authorList>
            <person name="Spring S."/>
            <person name="Bunk B."/>
            <person name="Sproer C."/>
        </authorList>
    </citation>
    <scope>NUCLEOTIDE SEQUENCE [LARGE SCALE GENOMIC DNA]</scope>
    <source>
        <strain evidence="9 10">DSM 11263</strain>
    </source>
</reference>
<dbReference type="NCBIfam" id="NF040971">
    <property type="entry name" value="cytc_ExtS"/>
    <property type="match status" value="1"/>
</dbReference>
<evidence type="ECO:0000256" key="2">
    <source>
        <dbReference type="ARBA" id="ARBA00022617"/>
    </source>
</evidence>
<dbReference type="GO" id="GO:0009055">
    <property type="term" value="F:electron transfer activity"/>
    <property type="evidence" value="ECO:0007669"/>
    <property type="project" value="InterPro"/>
</dbReference>
<keyword evidence="10" id="KW-1185">Reference proteome</keyword>
<feature type="chain" id="PRO_5018660867" evidence="7">
    <location>
        <begin position="22"/>
        <end position="257"/>
    </location>
</feature>
<evidence type="ECO:0000256" key="6">
    <source>
        <dbReference type="PROSITE-ProRule" id="PRU00433"/>
    </source>
</evidence>
<dbReference type="GO" id="GO:0020037">
    <property type="term" value="F:heme binding"/>
    <property type="evidence" value="ECO:0007669"/>
    <property type="project" value="InterPro"/>
</dbReference>
<dbReference type="Pfam" id="PF00034">
    <property type="entry name" value="Cytochrom_C"/>
    <property type="match status" value="1"/>
</dbReference>
<dbReference type="PANTHER" id="PTHR37823">
    <property type="entry name" value="CYTOCHROME C-553-LIKE"/>
    <property type="match status" value="1"/>
</dbReference>
<accession>A0A3R5Z0F0</accession>
<feature type="signal peptide" evidence="7">
    <location>
        <begin position="1"/>
        <end position="21"/>
    </location>
</feature>
<dbReference type="InterPro" id="IPR036909">
    <property type="entry name" value="Cyt_c-like_dom_sf"/>
</dbReference>
<keyword evidence="5 6" id="KW-0408">Iron</keyword>
<evidence type="ECO:0000256" key="3">
    <source>
        <dbReference type="ARBA" id="ARBA00022723"/>
    </source>
</evidence>
<evidence type="ECO:0000256" key="5">
    <source>
        <dbReference type="ARBA" id="ARBA00023004"/>
    </source>
</evidence>
<evidence type="ECO:0000313" key="9">
    <source>
        <dbReference type="EMBL" id="QAR33977.1"/>
    </source>
</evidence>
<feature type="domain" description="Cytochrome c" evidence="8">
    <location>
        <begin position="71"/>
        <end position="146"/>
    </location>
</feature>
<dbReference type="InterPro" id="IPR036280">
    <property type="entry name" value="Multihaem_cyt_sf"/>
</dbReference>
<dbReference type="SUPFAM" id="SSF48695">
    <property type="entry name" value="Multiheme cytochromes"/>
    <property type="match status" value="1"/>
</dbReference>
<evidence type="ECO:0000259" key="8">
    <source>
        <dbReference type="PROSITE" id="PS51007"/>
    </source>
</evidence>
<dbReference type="AlphaFoldDB" id="A0A3R5Z0F0"/>
<keyword evidence="2 6" id="KW-0349">Heme</keyword>
<gene>
    <name evidence="9" type="ORF">EP073_11345</name>
</gene>
<dbReference type="SUPFAM" id="SSF46626">
    <property type="entry name" value="Cytochrome c"/>
    <property type="match status" value="2"/>
</dbReference>
<dbReference type="RefSeq" id="WP_128467262.1">
    <property type="nucleotide sequence ID" value="NZ_CP035108.1"/>
</dbReference>
<evidence type="ECO:0000256" key="4">
    <source>
        <dbReference type="ARBA" id="ARBA00022982"/>
    </source>
</evidence>
<feature type="domain" description="Cytochrome c" evidence="8">
    <location>
        <begin position="160"/>
        <end position="257"/>
    </location>
</feature>
<dbReference type="Gene3D" id="1.10.760.10">
    <property type="entry name" value="Cytochrome c-like domain"/>
    <property type="match status" value="2"/>
</dbReference>
<proteinExistence type="predicted"/>
<evidence type="ECO:0000313" key="10">
    <source>
        <dbReference type="Proteomes" id="UP000287502"/>
    </source>
</evidence>
<dbReference type="PANTHER" id="PTHR37823:SF1">
    <property type="entry name" value="CYTOCHROME C-553-LIKE"/>
    <property type="match status" value="1"/>
</dbReference>
<dbReference type="GO" id="GO:0046872">
    <property type="term" value="F:metal ion binding"/>
    <property type="evidence" value="ECO:0007669"/>
    <property type="project" value="UniProtKB-KW"/>
</dbReference>
<name>A0A3R5Z0F0_9BACT</name>
<dbReference type="PROSITE" id="PS51007">
    <property type="entry name" value="CYTC"/>
    <property type="match status" value="2"/>
</dbReference>
<sequence>MVARALLLLIFITLPFFPSFASMCVKCHKPHYEKTGSCAVCHRGNEDTARKNIAHGGLITKKYADFIINGKAVENGSKTADSAHCRRCHITEGRGNDVAPNLDTESRRKTAETLKEKLIKPTDYMPDFHMNDPTAENTVKYILNAGGSAKSVSRTAPYVVFITQGKKSVFEEKCGGCHRLLTRKRGGTGHGDTAPNLSGLFSGFYPADTVKAEGNRWNGEILVKWIKNPRRIKKEALMPPVLLTEEEEKSITAEFAN</sequence>
<dbReference type="InterPro" id="IPR009056">
    <property type="entry name" value="Cyt_c-like_dom"/>
</dbReference>
<dbReference type="KEGG" id="gtl:EP073_11345"/>